<feature type="signal peptide" evidence="6">
    <location>
        <begin position="1"/>
        <end position="21"/>
    </location>
</feature>
<dbReference type="Proteomes" id="UP000029121">
    <property type="component" value="Unassembled WGS sequence"/>
</dbReference>
<accession>R0HRN4</accession>
<evidence type="ECO:0000256" key="2">
    <source>
        <dbReference type="ARBA" id="ARBA00005581"/>
    </source>
</evidence>
<dbReference type="EMBL" id="KB870807">
    <property type="protein sequence ID" value="EOA32444.1"/>
    <property type="molecule type" value="Genomic_DNA"/>
</dbReference>
<organism evidence="7 8">
    <name type="scientific">Capsella rubella</name>
    <dbReference type="NCBI Taxonomy" id="81985"/>
    <lineage>
        <taxon>Eukaryota</taxon>
        <taxon>Viridiplantae</taxon>
        <taxon>Streptophyta</taxon>
        <taxon>Embryophyta</taxon>
        <taxon>Tracheophyta</taxon>
        <taxon>Spermatophyta</taxon>
        <taxon>Magnoliopsida</taxon>
        <taxon>eudicotyledons</taxon>
        <taxon>Gunneridae</taxon>
        <taxon>Pentapetalae</taxon>
        <taxon>rosids</taxon>
        <taxon>malvids</taxon>
        <taxon>Brassicales</taxon>
        <taxon>Brassicaceae</taxon>
        <taxon>Camelineae</taxon>
        <taxon>Capsella</taxon>
    </lineage>
</organism>
<proteinExistence type="inferred from homology"/>
<dbReference type="Pfam" id="PF05938">
    <property type="entry name" value="Self-incomp_S1"/>
    <property type="match status" value="1"/>
</dbReference>
<dbReference type="PANTHER" id="PTHR31232:SF39">
    <property type="entry name" value="S-PROTEIN HOMOLOG-RELATED"/>
    <property type="match status" value="1"/>
</dbReference>
<protein>
    <recommendedName>
        <fullName evidence="6">S-protein homolog</fullName>
    </recommendedName>
</protein>
<keyword evidence="3 6" id="KW-0713">Self-incompatibility</keyword>
<keyword evidence="8" id="KW-1185">Reference proteome</keyword>
<evidence type="ECO:0000256" key="4">
    <source>
        <dbReference type="ARBA" id="ARBA00022525"/>
    </source>
</evidence>
<dbReference type="PANTHER" id="PTHR31232">
    <property type="match status" value="1"/>
</dbReference>
<evidence type="ECO:0000313" key="7">
    <source>
        <dbReference type="EMBL" id="EOA32444.1"/>
    </source>
</evidence>
<evidence type="ECO:0000313" key="8">
    <source>
        <dbReference type="Proteomes" id="UP000029121"/>
    </source>
</evidence>
<evidence type="ECO:0000256" key="1">
    <source>
        <dbReference type="ARBA" id="ARBA00004613"/>
    </source>
</evidence>
<dbReference type="GO" id="GO:0060320">
    <property type="term" value="P:rejection of self pollen"/>
    <property type="evidence" value="ECO:0007669"/>
    <property type="project" value="UniProtKB-KW"/>
</dbReference>
<keyword evidence="5 6" id="KW-0732">Signal</keyword>
<reference evidence="8" key="1">
    <citation type="journal article" date="2013" name="Nat. Genet.">
        <title>The Capsella rubella genome and the genomic consequences of rapid mating system evolution.</title>
        <authorList>
            <person name="Slotte T."/>
            <person name="Hazzouri K.M."/>
            <person name="Agren J.A."/>
            <person name="Koenig D."/>
            <person name="Maumus F."/>
            <person name="Guo Y.L."/>
            <person name="Steige K."/>
            <person name="Platts A.E."/>
            <person name="Escobar J.S."/>
            <person name="Newman L.K."/>
            <person name="Wang W."/>
            <person name="Mandakova T."/>
            <person name="Vello E."/>
            <person name="Smith L.M."/>
            <person name="Henz S.R."/>
            <person name="Steffen J."/>
            <person name="Takuno S."/>
            <person name="Brandvain Y."/>
            <person name="Coop G."/>
            <person name="Andolfatto P."/>
            <person name="Hu T.T."/>
            <person name="Blanchette M."/>
            <person name="Clark R.M."/>
            <person name="Quesneville H."/>
            <person name="Nordborg M."/>
            <person name="Gaut B.S."/>
            <person name="Lysak M.A."/>
            <person name="Jenkins J."/>
            <person name="Grimwood J."/>
            <person name="Chapman J."/>
            <person name="Prochnik S."/>
            <person name="Shu S."/>
            <person name="Rokhsar D."/>
            <person name="Schmutz J."/>
            <person name="Weigel D."/>
            <person name="Wright S.I."/>
        </authorList>
    </citation>
    <scope>NUCLEOTIDE SEQUENCE [LARGE SCALE GENOMIC DNA]</scope>
    <source>
        <strain evidence="8">cv. Monte Gargano</strain>
    </source>
</reference>
<comment type="subcellular location">
    <subcellularLocation>
        <location evidence="1 6">Secreted</location>
    </subcellularLocation>
</comment>
<dbReference type="GO" id="GO:0005576">
    <property type="term" value="C:extracellular region"/>
    <property type="evidence" value="ECO:0007669"/>
    <property type="project" value="UniProtKB-SubCell"/>
</dbReference>
<comment type="similarity">
    <text evidence="2 6">Belongs to the plant self-incompatibility (S1) protein family.</text>
</comment>
<keyword evidence="4 6" id="KW-0964">Secreted</keyword>
<dbReference type="InterPro" id="IPR010264">
    <property type="entry name" value="Self-incomp_S1"/>
</dbReference>
<feature type="chain" id="PRO_5025098931" description="S-protein homolog" evidence="6">
    <location>
        <begin position="22"/>
        <end position="133"/>
    </location>
</feature>
<sequence length="133" mass="15184">MNLAFSFLFFIILSCFGSNEAKCHKNTVAFRNSLSQSHSVLKVHCWSKDDDLGDHFLNFEGPTYNFSFHDSVFTGTSFTCNLYKGAYQRTIVAYLGAAIYRCGALYTWVARDDAIYLSKNGKPETLEYQWIKS</sequence>
<evidence type="ECO:0000256" key="3">
    <source>
        <dbReference type="ARBA" id="ARBA00022471"/>
    </source>
</evidence>
<evidence type="ECO:0000256" key="6">
    <source>
        <dbReference type="RuleBase" id="RU367044"/>
    </source>
</evidence>
<gene>
    <name evidence="7" type="ORF">CARUB_v10015720mg</name>
</gene>
<dbReference type="AlphaFoldDB" id="R0HRN4"/>
<name>R0HRN4_9BRAS</name>
<evidence type="ECO:0000256" key="5">
    <source>
        <dbReference type="ARBA" id="ARBA00022729"/>
    </source>
</evidence>